<dbReference type="Proteomes" id="UP000184997">
    <property type="component" value="Unassembled WGS sequence"/>
</dbReference>
<evidence type="ECO:0000313" key="3">
    <source>
        <dbReference type="Proteomes" id="UP000184997"/>
    </source>
</evidence>
<keyword evidence="1" id="KW-0812">Transmembrane</keyword>
<dbReference type="EMBL" id="FLUK01000280">
    <property type="protein sequence ID" value="SBV89403.1"/>
    <property type="molecule type" value="Genomic_DNA"/>
</dbReference>
<reference evidence="3" key="1">
    <citation type="submission" date="2016-07" db="EMBL/GenBank/DDBJ databases">
        <authorList>
            <person name="Florea S."/>
            <person name="Webb J.S."/>
            <person name="Jaromczyk J."/>
            <person name="Schardl C.L."/>
        </authorList>
    </citation>
    <scope>NUCLEOTIDE SEQUENCE [LARGE SCALE GENOMIC DNA]</scope>
</reference>
<name>A0A1M4ISL7_9XANT</name>
<dbReference type="AlphaFoldDB" id="A0A1M4ISL7"/>
<accession>A0A1M4ISL7</accession>
<proteinExistence type="predicted"/>
<gene>
    <name evidence="2" type="ORF">XTGNCPPB3709_3366</name>
</gene>
<keyword evidence="1" id="KW-1133">Transmembrane helix</keyword>
<keyword evidence="1" id="KW-0472">Membrane</keyword>
<sequence length="741" mass="81715">MVPPFARLSPNAALDRYRRWPRAWRLLLRGLLIAYLLYLLLGNVFLNTPLFDLATNRTPEKFRMHTGPALTVLPGFVTAWDLRMRGHVQRNVWTLRADRASARIALLPLLRREVRLPWMEAVNVIGAIDRVADAIPPPPQSDQGWTLRFDAIHSGTLRRARFGDLAIEGKGHGTVGFLKQLKGGPVQLFPSQIVFDDASVRYGKRQIADQAHVDARFSFPRHYRAQAPGLRKLGIADLALQLHGRSVALRIDTAGAQTRLSTEPGLGHVQANLRLLRGELQPGSKLNWRVPLHAGVGATDRGVLALLLDVDRDIRLRARLPGQIDPRSMLDADLRIGGRTLPFDDPGALLPRLSGTLQGRWHFESLNWISDLLVRKPWFRLDGGGDVSADLRLAQGALQPGSRLDVPEVQATADVLRVRIHGKAQAAGRIVGTAAQPRTEVAVRMHSFALAPLADPKAIFVQGENLRLDLDGAGTLATMHDSLQARLRFDDARVPDLRAHNRYLPATQVRVLGGSGSLSGDLHLDAAGQVGEGNVRVRGRQARLQAAGLALAGDLDLDARLRRAELHDKRFDLSGSTLRVQGVRYGDGGKQRDWWATLRVPQGRIAAAPATQADAQVQMQMRDAGPVLAVFAQRSDAPAWLLKLVDAGQLDARGQLRWSKDALWLDRLHAENQRVSLRARLRVGDAGTQGDLYARWGVLGVGVALRGEQRQWHLLNAREWYERQPAWLPELPPAPALAAAP</sequence>
<evidence type="ECO:0008006" key="4">
    <source>
        <dbReference type="Google" id="ProtNLM"/>
    </source>
</evidence>
<organism evidence="2 3">
    <name type="scientific">Xanthomonas graminis pv. graminis</name>
    <dbReference type="NCBI Taxonomy" id="134874"/>
    <lineage>
        <taxon>Bacteria</taxon>
        <taxon>Pseudomonadati</taxon>
        <taxon>Pseudomonadota</taxon>
        <taxon>Gammaproteobacteria</taxon>
        <taxon>Lysobacterales</taxon>
        <taxon>Lysobacteraceae</taxon>
        <taxon>Xanthomonas</taxon>
        <taxon>Xanthomonas translucens group</taxon>
        <taxon>Xanthomonas graminis</taxon>
    </lineage>
</organism>
<dbReference type="RefSeq" id="WP_053114288.1">
    <property type="nucleotide sequence ID" value="NZ_CP076252.1"/>
</dbReference>
<protein>
    <recommendedName>
        <fullName evidence="4">DUF3971 domain-containing protein</fullName>
    </recommendedName>
</protein>
<evidence type="ECO:0000256" key="1">
    <source>
        <dbReference type="SAM" id="Phobius"/>
    </source>
</evidence>
<evidence type="ECO:0000313" key="2">
    <source>
        <dbReference type="EMBL" id="SBV89403.1"/>
    </source>
</evidence>
<feature type="transmembrane region" description="Helical" evidence="1">
    <location>
        <begin position="26"/>
        <end position="46"/>
    </location>
</feature>